<dbReference type="Proteomes" id="UP000244225">
    <property type="component" value="Unassembled WGS sequence"/>
</dbReference>
<keyword evidence="2" id="KW-1185">Reference proteome</keyword>
<name>A0A2T5YM31_9BACT</name>
<comment type="caution">
    <text evidence="1">The sequence shown here is derived from an EMBL/GenBank/DDBJ whole genome shotgun (WGS) entry which is preliminary data.</text>
</comment>
<dbReference type="OrthoDB" id="851057at2"/>
<dbReference type="AlphaFoldDB" id="A0A2T5YM31"/>
<proteinExistence type="predicted"/>
<evidence type="ECO:0000313" key="2">
    <source>
        <dbReference type="Proteomes" id="UP000244225"/>
    </source>
</evidence>
<evidence type="ECO:0008006" key="3">
    <source>
        <dbReference type="Google" id="ProtNLM"/>
    </source>
</evidence>
<dbReference type="EMBL" id="QBKI01000003">
    <property type="protein sequence ID" value="PTX20379.1"/>
    <property type="molecule type" value="Genomic_DNA"/>
</dbReference>
<organism evidence="1 2">
    <name type="scientific">Pontibacter mucosus</name>
    <dbReference type="NCBI Taxonomy" id="1649266"/>
    <lineage>
        <taxon>Bacteria</taxon>
        <taxon>Pseudomonadati</taxon>
        <taxon>Bacteroidota</taxon>
        <taxon>Cytophagia</taxon>
        <taxon>Cytophagales</taxon>
        <taxon>Hymenobacteraceae</taxon>
        <taxon>Pontibacter</taxon>
    </lineage>
</organism>
<sequence length="164" mass="19214">MVIHQTTSVTITFRQKESVLLLQWLRKPDSVQLKDTYMRALAYVCCNRQTYYFCTDQSLIGSLDREQEEWLNQEFYPKVYDCIQGEIFAAVVFNNDHFKALVTNYQVPALLPQQHFIQFNYFTKLQEALQWLSDIRKGQDEAFLAPHTGLLSGSRVFASRENSQ</sequence>
<evidence type="ECO:0000313" key="1">
    <source>
        <dbReference type="EMBL" id="PTX20379.1"/>
    </source>
</evidence>
<reference evidence="1 2" key="1">
    <citation type="submission" date="2018-04" db="EMBL/GenBank/DDBJ databases">
        <title>Genomic Encyclopedia of Archaeal and Bacterial Type Strains, Phase II (KMG-II): from individual species to whole genera.</title>
        <authorList>
            <person name="Goeker M."/>
        </authorList>
    </citation>
    <scope>NUCLEOTIDE SEQUENCE [LARGE SCALE GENOMIC DNA]</scope>
    <source>
        <strain evidence="1 2">DSM 100162</strain>
    </source>
</reference>
<protein>
    <recommendedName>
        <fullName evidence="3">SpoIIAA-like protein</fullName>
    </recommendedName>
</protein>
<gene>
    <name evidence="1" type="ORF">C8N40_103456</name>
</gene>
<dbReference type="RefSeq" id="WP_108211374.1">
    <property type="nucleotide sequence ID" value="NZ_QBKI01000003.1"/>
</dbReference>
<accession>A0A2T5YM31</accession>